<keyword evidence="2" id="KW-1185">Reference proteome</keyword>
<evidence type="ECO:0000313" key="1">
    <source>
        <dbReference type="EMBL" id="SDS86147.1"/>
    </source>
</evidence>
<name>A0ABY0ULF7_PSECE</name>
<dbReference type="EMBL" id="LT629753">
    <property type="protein sequence ID" value="SDS86147.1"/>
    <property type="molecule type" value="Genomic_DNA"/>
</dbReference>
<dbReference type="RefSeq" id="WP_231998981.1">
    <property type="nucleotide sequence ID" value="NZ_LT629753.1"/>
</dbReference>
<evidence type="ECO:0000313" key="2">
    <source>
        <dbReference type="Proteomes" id="UP000199576"/>
    </source>
</evidence>
<proteinExistence type="predicted"/>
<accession>A0ABY0ULF7</accession>
<organism evidence="1 2">
    <name type="scientific">Pseudomonas cedrina</name>
    <dbReference type="NCBI Taxonomy" id="651740"/>
    <lineage>
        <taxon>Bacteria</taxon>
        <taxon>Pseudomonadati</taxon>
        <taxon>Pseudomonadota</taxon>
        <taxon>Gammaproteobacteria</taxon>
        <taxon>Pseudomonadales</taxon>
        <taxon>Pseudomonadaceae</taxon>
        <taxon>Pseudomonas</taxon>
    </lineage>
</organism>
<dbReference type="Proteomes" id="UP000199576">
    <property type="component" value="Chromosome I"/>
</dbReference>
<protein>
    <submittedName>
        <fullName evidence="1">Uncharacterized protein</fullName>
    </submittedName>
</protein>
<gene>
    <name evidence="1" type="ORF">SAMN04490182_2597</name>
</gene>
<sequence length="41" mass="4468">MIEHASGKSAAHIKWIAVGLSFVIKSYLDGVAERAHIKVFS</sequence>
<reference evidence="1 2" key="1">
    <citation type="submission" date="2016-10" db="EMBL/GenBank/DDBJ databases">
        <authorList>
            <person name="Varghese N."/>
            <person name="Submissions S."/>
        </authorList>
    </citation>
    <scope>NUCLEOTIDE SEQUENCE [LARGE SCALE GENOMIC DNA]</scope>
    <source>
        <strain evidence="1 2">BS2981</strain>
    </source>
</reference>